<dbReference type="PANTHER" id="PTHR30193">
    <property type="entry name" value="ABC TRANSPORTER PERMEASE PROTEIN"/>
    <property type="match status" value="1"/>
</dbReference>
<keyword evidence="2 7" id="KW-0813">Transport</keyword>
<dbReference type="PANTHER" id="PTHR30193:SF37">
    <property type="entry name" value="INNER MEMBRANE ABC TRANSPORTER PERMEASE PROTEIN YCJO"/>
    <property type="match status" value="1"/>
</dbReference>
<proteinExistence type="inferred from homology"/>
<name>A0ABY6ZCM4_9BACL</name>
<dbReference type="SUPFAM" id="SSF161098">
    <property type="entry name" value="MetI-like"/>
    <property type="match status" value="1"/>
</dbReference>
<accession>A0ABY6ZCM4</accession>
<organism evidence="9 10">
    <name type="scientific">Alicyclobacillus fastidiosus</name>
    <dbReference type="NCBI Taxonomy" id="392011"/>
    <lineage>
        <taxon>Bacteria</taxon>
        <taxon>Bacillati</taxon>
        <taxon>Bacillota</taxon>
        <taxon>Bacilli</taxon>
        <taxon>Bacillales</taxon>
        <taxon>Alicyclobacillaceae</taxon>
        <taxon>Alicyclobacillus</taxon>
    </lineage>
</organism>
<dbReference type="Gene3D" id="1.10.3720.10">
    <property type="entry name" value="MetI-like"/>
    <property type="match status" value="1"/>
</dbReference>
<dbReference type="Pfam" id="PF00528">
    <property type="entry name" value="BPD_transp_1"/>
    <property type="match status" value="1"/>
</dbReference>
<keyword evidence="10" id="KW-1185">Reference proteome</keyword>
<evidence type="ECO:0000313" key="10">
    <source>
        <dbReference type="Proteomes" id="UP001164761"/>
    </source>
</evidence>
<gene>
    <name evidence="9" type="ORF">NZD89_15810</name>
</gene>
<feature type="transmembrane region" description="Helical" evidence="7">
    <location>
        <begin position="26"/>
        <end position="48"/>
    </location>
</feature>
<dbReference type="RefSeq" id="WP_268003764.1">
    <property type="nucleotide sequence ID" value="NZ_BSUT01000001.1"/>
</dbReference>
<feature type="transmembrane region" description="Helical" evidence="7">
    <location>
        <begin position="121"/>
        <end position="142"/>
    </location>
</feature>
<feature type="transmembrane region" description="Helical" evidence="7">
    <location>
        <begin position="215"/>
        <end position="237"/>
    </location>
</feature>
<evidence type="ECO:0000256" key="4">
    <source>
        <dbReference type="ARBA" id="ARBA00022692"/>
    </source>
</evidence>
<keyword evidence="6 7" id="KW-0472">Membrane</keyword>
<evidence type="ECO:0000256" key="7">
    <source>
        <dbReference type="RuleBase" id="RU363032"/>
    </source>
</evidence>
<dbReference type="Proteomes" id="UP001164761">
    <property type="component" value="Chromosome"/>
</dbReference>
<comment type="similarity">
    <text evidence="7">Belongs to the binding-protein-dependent transport system permease family.</text>
</comment>
<dbReference type="SUPFAM" id="SSF160964">
    <property type="entry name" value="MalF N-terminal region-like"/>
    <property type="match status" value="1"/>
</dbReference>
<dbReference type="InterPro" id="IPR035906">
    <property type="entry name" value="MetI-like_sf"/>
</dbReference>
<dbReference type="InterPro" id="IPR000515">
    <property type="entry name" value="MetI-like"/>
</dbReference>
<dbReference type="CDD" id="cd06261">
    <property type="entry name" value="TM_PBP2"/>
    <property type="match status" value="1"/>
</dbReference>
<comment type="subcellular location">
    <subcellularLocation>
        <location evidence="1 7">Cell membrane</location>
        <topology evidence="1 7">Multi-pass membrane protein</topology>
    </subcellularLocation>
</comment>
<dbReference type="InterPro" id="IPR051393">
    <property type="entry name" value="ABC_transporter_permease"/>
</dbReference>
<reference evidence="9" key="1">
    <citation type="submission" date="2022-08" db="EMBL/GenBank/DDBJ databases">
        <title>Alicyclobacillus fastidiosus DSM 17978, complete genome.</title>
        <authorList>
            <person name="Wang Q."/>
            <person name="Cai R."/>
            <person name="Wang Z."/>
        </authorList>
    </citation>
    <scope>NUCLEOTIDE SEQUENCE</scope>
    <source>
        <strain evidence="9">DSM 17978</strain>
    </source>
</reference>
<dbReference type="EMBL" id="CP104067">
    <property type="protein sequence ID" value="WAH39866.1"/>
    <property type="molecule type" value="Genomic_DNA"/>
</dbReference>
<keyword evidence="4 7" id="KW-0812">Transmembrane</keyword>
<keyword evidence="5 7" id="KW-1133">Transmembrane helix</keyword>
<evidence type="ECO:0000256" key="3">
    <source>
        <dbReference type="ARBA" id="ARBA00022475"/>
    </source>
</evidence>
<evidence type="ECO:0000259" key="8">
    <source>
        <dbReference type="PROSITE" id="PS50928"/>
    </source>
</evidence>
<evidence type="ECO:0000256" key="5">
    <source>
        <dbReference type="ARBA" id="ARBA00022989"/>
    </source>
</evidence>
<feature type="transmembrane region" description="Helical" evidence="7">
    <location>
        <begin position="277"/>
        <end position="299"/>
    </location>
</feature>
<feature type="domain" description="ABC transmembrane type-1" evidence="8">
    <location>
        <begin position="84"/>
        <end position="298"/>
    </location>
</feature>
<protein>
    <submittedName>
        <fullName evidence="9">Sugar ABC transporter permease</fullName>
    </submittedName>
</protein>
<evidence type="ECO:0000256" key="6">
    <source>
        <dbReference type="ARBA" id="ARBA00023136"/>
    </source>
</evidence>
<sequence length="306" mass="34499">MEQVRTRIKTDINLQDRKKANTKTHLTWYMFLLPSILGILLFMLYPVIDSFYLSLTNSNGTIASWVGFRNYANILSDSTFWNAMYNTFYLAFFQMLISIPLGFIVASLINSTKILQRFFKVLFFIPYITPIVATAMVFMFLLDPNQGAVNFLLSKLGLPPSSWLSDPATAKWGVILLGTWSGLGFIIIICLANLQAISPQLYEAAKIDGASDFQQWLYITIPNMRGTFVFFIITGWIGGLQRFTDVFILGGATGSPDGSIQTIVEYIFEHGFQGFNFGVASAATYILFVIILIFTYFNLKASRLKL</sequence>
<evidence type="ECO:0000313" key="9">
    <source>
        <dbReference type="EMBL" id="WAH39866.1"/>
    </source>
</evidence>
<feature type="transmembrane region" description="Helical" evidence="7">
    <location>
        <begin position="172"/>
        <end position="194"/>
    </location>
</feature>
<dbReference type="PROSITE" id="PS50928">
    <property type="entry name" value="ABC_TM1"/>
    <property type="match status" value="1"/>
</dbReference>
<evidence type="ECO:0000256" key="1">
    <source>
        <dbReference type="ARBA" id="ARBA00004651"/>
    </source>
</evidence>
<keyword evidence="3" id="KW-1003">Cell membrane</keyword>
<feature type="transmembrane region" description="Helical" evidence="7">
    <location>
        <begin position="88"/>
        <end position="109"/>
    </location>
</feature>
<evidence type="ECO:0000256" key="2">
    <source>
        <dbReference type="ARBA" id="ARBA00022448"/>
    </source>
</evidence>